<dbReference type="EMBL" id="CP040762">
    <property type="protein sequence ID" value="QDA36324.1"/>
    <property type="molecule type" value="Genomic_DNA"/>
</dbReference>
<dbReference type="KEGG" id="plia:E4191_19675"/>
<dbReference type="AlphaFoldDB" id="A0A4Y5SUC1"/>
<organism evidence="1 2">
    <name type="scientific">Paracoccus liaowanqingii</name>
    <dbReference type="NCBI Taxonomy" id="2560053"/>
    <lineage>
        <taxon>Bacteria</taxon>
        <taxon>Pseudomonadati</taxon>
        <taxon>Pseudomonadota</taxon>
        <taxon>Alphaproteobacteria</taxon>
        <taxon>Rhodobacterales</taxon>
        <taxon>Paracoccaceae</taxon>
        <taxon>Paracoccus</taxon>
    </lineage>
</organism>
<sequence>MRSTLLSYPHPWTDFALLYYCLHLLIRLDIDETNHSKRLPAMGSEKPLVIEDANPASDSGLGL</sequence>
<name>A0A4Y5SUC1_9RHOB</name>
<proteinExistence type="predicted"/>
<protein>
    <submittedName>
        <fullName evidence="1">Uncharacterized protein</fullName>
    </submittedName>
</protein>
<gene>
    <name evidence="1" type="ORF">E4191_19675</name>
</gene>
<evidence type="ECO:0000313" key="2">
    <source>
        <dbReference type="Proteomes" id="UP000296374"/>
    </source>
</evidence>
<evidence type="ECO:0000313" key="1">
    <source>
        <dbReference type="EMBL" id="QDA36324.1"/>
    </source>
</evidence>
<geneLocation type="plasmid" evidence="1 2">
    <name>unnamed2</name>
</geneLocation>
<dbReference type="RefSeq" id="WP_139616085.1">
    <property type="nucleotide sequence ID" value="NZ_CP040762.1"/>
</dbReference>
<reference evidence="2" key="1">
    <citation type="submission" date="2019-05" db="EMBL/GenBank/DDBJ databases">
        <title>Tamlana fucoidanivorans sp. nov., isolated from the surface of algae collected from Fujian province in China.</title>
        <authorList>
            <person name="Li J."/>
        </authorList>
    </citation>
    <scope>NUCLEOTIDE SEQUENCE [LARGE SCALE GENOMIC DNA]</scope>
    <source>
        <strain evidence="2">2251</strain>
        <plasmid evidence="2">unnamed2</plasmid>
    </source>
</reference>
<accession>A0A4Y5SUC1</accession>
<dbReference type="Proteomes" id="UP000296374">
    <property type="component" value="Plasmid unnamed2"/>
</dbReference>
<keyword evidence="1" id="KW-0614">Plasmid</keyword>